<name>A0ABW5R7V0_9BACL</name>
<dbReference type="EMBL" id="JBHUMM010000009">
    <property type="protein sequence ID" value="MFD2671092.1"/>
    <property type="molecule type" value="Genomic_DNA"/>
</dbReference>
<accession>A0ABW5R7V0</accession>
<gene>
    <name evidence="2" type="ORF">ACFSUC_05685</name>
</gene>
<keyword evidence="1" id="KW-0472">Membrane</keyword>
<keyword evidence="1" id="KW-0812">Transmembrane</keyword>
<feature type="transmembrane region" description="Helical" evidence="1">
    <location>
        <begin position="143"/>
        <end position="164"/>
    </location>
</feature>
<sequence length="248" mass="27828">MKKDMRVLIQSECMKLKRSWLLWITTLLPVFAVLEGVAYVRAASNHEASQVWNSLYVGSAAPYVFLIHPILITLIYTMTARMEHQQDNWKLLLSRPVNRGHLYLSKLLVGLLLILYSMLVLMIAMLAAGLLEGADASQLPWTWIFLRPLMSIVASLPMIGLIFLVSTEFSHAGWPLALGVGLSLPAILISNSASWWIFYPWCYPIVVMLAETGDTANQLNGLMWICLISFAAISAAGYIRFRNKEVLS</sequence>
<dbReference type="Proteomes" id="UP001597497">
    <property type="component" value="Unassembled WGS sequence"/>
</dbReference>
<evidence type="ECO:0000256" key="1">
    <source>
        <dbReference type="SAM" id="Phobius"/>
    </source>
</evidence>
<dbReference type="RefSeq" id="WP_379928524.1">
    <property type="nucleotide sequence ID" value="NZ_JBHUMM010000009.1"/>
</dbReference>
<keyword evidence="3" id="KW-1185">Reference proteome</keyword>
<dbReference type="Pfam" id="PF12730">
    <property type="entry name" value="ABC2_membrane_4"/>
    <property type="match status" value="1"/>
</dbReference>
<evidence type="ECO:0000313" key="3">
    <source>
        <dbReference type="Proteomes" id="UP001597497"/>
    </source>
</evidence>
<feature type="transmembrane region" description="Helical" evidence="1">
    <location>
        <begin position="176"/>
        <end position="201"/>
    </location>
</feature>
<organism evidence="2 3">
    <name type="scientific">Marinicrinis sediminis</name>
    <dbReference type="NCBI Taxonomy" id="1652465"/>
    <lineage>
        <taxon>Bacteria</taxon>
        <taxon>Bacillati</taxon>
        <taxon>Bacillota</taxon>
        <taxon>Bacilli</taxon>
        <taxon>Bacillales</taxon>
        <taxon>Paenibacillaceae</taxon>
    </lineage>
</organism>
<evidence type="ECO:0000313" key="2">
    <source>
        <dbReference type="EMBL" id="MFD2671092.1"/>
    </source>
</evidence>
<feature type="transmembrane region" description="Helical" evidence="1">
    <location>
        <begin position="20"/>
        <end position="40"/>
    </location>
</feature>
<feature type="transmembrane region" description="Helical" evidence="1">
    <location>
        <begin position="103"/>
        <end position="131"/>
    </location>
</feature>
<feature type="transmembrane region" description="Helical" evidence="1">
    <location>
        <begin position="221"/>
        <end position="241"/>
    </location>
</feature>
<protein>
    <submittedName>
        <fullName evidence="2">ABC transporter permease</fullName>
    </submittedName>
</protein>
<keyword evidence="1" id="KW-1133">Transmembrane helix</keyword>
<dbReference type="CDD" id="cd21809">
    <property type="entry name" value="ABC-2_lan_permease-like"/>
    <property type="match status" value="1"/>
</dbReference>
<feature type="transmembrane region" description="Helical" evidence="1">
    <location>
        <begin position="60"/>
        <end position="82"/>
    </location>
</feature>
<reference evidence="3" key="1">
    <citation type="journal article" date="2019" name="Int. J. Syst. Evol. Microbiol.">
        <title>The Global Catalogue of Microorganisms (GCM) 10K type strain sequencing project: providing services to taxonomists for standard genome sequencing and annotation.</title>
        <authorList>
            <consortium name="The Broad Institute Genomics Platform"/>
            <consortium name="The Broad Institute Genome Sequencing Center for Infectious Disease"/>
            <person name="Wu L."/>
            <person name="Ma J."/>
        </authorList>
    </citation>
    <scope>NUCLEOTIDE SEQUENCE [LARGE SCALE GENOMIC DNA]</scope>
    <source>
        <strain evidence="3">KCTC 33676</strain>
    </source>
</reference>
<proteinExistence type="predicted"/>
<comment type="caution">
    <text evidence="2">The sequence shown here is derived from an EMBL/GenBank/DDBJ whole genome shotgun (WGS) entry which is preliminary data.</text>
</comment>
<dbReference type="PANTHER" id="PTHR37305:SF1">
    <property type="entry name" value="MEMBRANE PROTEIN"/>
    <property type="match status" value="1"/>
</dbReference>
<dbReference type="PANTHER" id="PTHR37305">
    <property type="entry name" value="INTEGRAL MEMBRANE PROTEIN-RELATED"/>
    <property type="match status" value="1"/>
</dbReference>